<feature type="region of interest" description="Disordered" evidence="1">
    <location>
        <begin position="74"/>
        <end position="146"/>
    </location>
</feature>
<reference evidence="2 3" key="1">
    <citation type="submission" date="2022-04" db="EMBL/GenBank/DDBJ databases">
        <title>Leucobacter sp. isolated from rhizosphere of garlic.</title>
        <authorList>
            <person name="Won M."/>
            <person name="Lee C.-M."/>
            <person name="Woen H.-Y."/>
            <person name="Kwon S.-W."/>
        </authorList>
    </citation>
    <scope>NUCLEOTIDE SEQUENCE [LARGE SCALE GENOMIC DNA]</scope>
    <source>
        <strain evidence="2 3">H21R-40</strain>
    </source>
</reference>
<evidence type="ECO:0000313" key="3">
    <source>
        <dbReference type="Proteomes" id="UP000831786"/>
    </source>
</evidence>
<sequence length="146" mass="15807">MAKNLLPIDALIARYLREGIIDAGISYRQLAAVTGMSINRIGIILRQEPPPATVGETGQLARAIGLTASELLARAEREHSERPVGDAQPDPVSLDDRREQRCERASDETLRAVASQDDGLPDAQDGDDQVNYDHGDPGPDDPFHTA</sequence>
<dbReference type="InterPro" id="IPR010982">
    <property type="entry name" value="Lambda_DNA-bd_dom_sf"/>
</dbReference>
<dbReference type="RefSeq" id="WP_244729662.1">
    <property type="nucleotide sequence ID" value="NZ_CP095045.1"/>
</dbReference>
<evidence type="ECO:0000313" key="2">
    <source>
        <dbReference type="EMBL" id="UOQ58594.1"/>
    </source>
</evidence>
<proteinExistence type="predicted"/>
<gene>
    <name evidence="2" type="ORF">MUN78_07150</name>
</gene>
<evidence type="ECO:0008006" key="4">
    <source>
        <dbReference type="Google" id="ProtNLM"/>
    </source>
</evidence>
<feature type="compositionally biased region" description="Basic and acidic residues" evidence="1">
    <location>
        <begin position="74"/>
        <end position="84"/>
    </location>
</feature>
<feature type="compositionally biased region" description="Basic and acidic residues" evidence="1">
    <location>
        <begin position="131"/>
        <end position="146"/>
    </location>
</feature>
<protein>
    <recommendedName>
        <fullName evidence="4">HTH cro/C1-type domain-containing protein</fullName>
    </recommendedName>
</protein>
<feature type="compositionally biased region" description="Basic and acidic residues" evidence="1">
    <location>
        <begin position="94"/>
        <end position="110"/>
    </location>
</feature>
<dbReference type="Proteomes" id="UP000831786">
    <property type="component" value="Chromosome"/>
</dbReference>
<dbReference type="SUPFAM" id="SSF47413">
    <property type="entry name" value="lambda repressor-like DNA-binding domains"/>
    <property type="match status" value="1"/>
</dbReference>
<keyword evidence="3" id="KW-1185">Reference proteome</keyword>
<name>A0ABY4FQL8_9MICO</name>
<accession>A0ABY4FQL8</accession>
<evidence type="ECO:0000256" key="1">
    <source>
        <dbReference type="SAM" id="MobiDB-lite"/>
    </source>
</evidence>
<organism evidence="2 3">
    <name type="scientific">Leucobacter allii</name>
    <dbReference type="NCBI Taxonomy" id="2932247"/>
    <lineage>
        <taxon>Bacteria</taxon>
        <taxon>Bacillati</taxon>
        <taxon>Actinomycetota</taxon>
        <taxon>Actinomycetes</taxon>
        <taxon>Micrococcales</taxon>
        <taxon>Microbacteriaceae</taxon>
        <taxon>Leucobacter</taxon>
    </lineage>
</organism>
<dbReference type="EMBL" id="CP095045">
    <property type="protein sequence ID" value="UOQ58594.1"/>
    <property type="molecule type" value="Genomic_DNA"/>
</dbReference>